<keyword evidence="14" id="KW-1185">Reference proteome</keyword>
<feature type="domain" description="Cytidyltransferase-like" evidence="12">
    <location>
        <begin position="15"/>
        <end position="139"/>
    </location>
</feature>
<dbReference type="CDD" id="cd02173">
    <property type="entry name" value="ECT"/>
    <property type="match status" value="1"/>
</dbReference>
<dbReference type="Gene3D" id="3.40.50.620">
    <property type="entry name" value="HUPs"/>
    <property type="match status" value="2"/>
</dbReference>
<dbReference type="NCBIfam" id="TIGR00125">
    <property type="entry name" value="cyt_tran_rel"/>
    <property type="match status" value="2"/>
</dbReference>
<feature type="domain" description="Cytidyltransferase-like" evidence="12">
    <location>
        <begin position="224"/>
        <end position="317"/>
    </location>
</feature>
<dbReference type="FunFam" id="3.40.50.620:FF:000108">
    <property type="entry name" value="Ethanolamine-phosphate cytidylyltransferase isoform 2"/>
    <property type="match status" value="1"/>
</dbReference>
<evidence type="ECO:0000256" key="3">
    <source>
        <dbReference type="ARBA" id="ARBA00022516"/>
    </source>
</evidence>
<evidence type="ECO:0000259" key="12">
    <source>
        <dbReference type="Pfam" id="PF01467"/>
    </source>
</evidence>
<evidence type="ECO:0000256" key="4">
    <source>
        <dbReference type="ARBA" id="ARBA00022679"/>
    </source>
</evidence>
<dbReference type="Pfam" id="PF01467">
    <property type="entry name" value="CTP_transf_like"/>
    <property type="match status" value="2"/>
</dbReference>
<comment type="pathway">
    <text evidence="1">Lipid metabolism.</text>
</comment>
<organism evidence="13 14">
    <name type="scientific">Clunio marinus</name>
    <dbReference type="NCBI Taxonomy" id="568069"/>
    <lineage>
        <taxon>Eukaryota</taxon>
        <taxon>Metazoa</taxon>
        <taxon>Ecdysozoa</taxon>
        <taxon>Arthropoda</taxon>
        <taxon>Hexapoda</taxon>
        <taxon>Insecta</taxon>
        <taxon>Pterygota</taxon>
        <taxon>Neoptera</taxon>
        <taxon>Endopterygota</taxon>
        <taxon>Diptera</taxon>
        <taxon>Nematocera</taxon>
        <taxon>Chironomoidea</taxon>
        <taxon>Chironomidae</taxon>
        <taxon>Clunio</taxon>
    </lineage>
</organism>
<dbReference type="STRING" id="568069.A0A1J1IQQ0"/>
<evidence type="ECO:0000256" key="5">
    <source>
        <dbReference type="ARBA" id="ARBA00022695"/>
    </source>
</evidence>
<dbReference type="GO" id="GO:0006646">
    <property type="term" value="P:phosphatidylethanolamine biosynthetic process"/>
    <property type="evidence" value="ECO:0007669"/>
    <property type="project" value="UniProtKB-UniPathway"/>
</dbReference>
<evidence type="ECO:0000256" key="10">
    <source>
        <dbReference type="ARBA" id="ARBA00024221"/>
    </source>
</evidence>
<evidence type="ECO:0000313" key="14">
    <source>
        <dbReference type="Proteomes" id="UP000183832"/>
    </source>
</evidence>
<keyword evidence="5" id="KW-0548">Nucleotidyltransferase</keyword>
<dbReference type="InterPro" id="IPR014729">
    <property type="entry name" value="Rossmann-like_a/b/a_fold"/>
</dbReference>
<dbReference type="GO" id="GO:0004306">
    <property type="term" value="F:ethanolamine-phosphate cytidylyltransferase activity"/>
    <property type="evidence" value="ECO:0007669"/>
    <property type="project" value="UniProtKB-EC"/>
</dbReference>
<comment type="pathway">
    <text evidence="9">Phospholipid metabolism; phosphatidylethanolamine biosynthesis; phosphatidylethanolamine from ethanolamine: step 2/3.</text>
</comment>
<proteinExistence type="inferred from homology"/>
<sequence length="387" mass="43321">MMSSATNGSSEVRVWCDGCYDMVHFGHANALRQAKALGDKLIVGIHNDAEITRHKGPPVFTQEERYKMVKGIKWVDEVVEDAPYVTTLETLDKYNCDFCVHGDDITMSADGVDCYHLVKAADRYKEVQRTQGVSTTDLVGRMLLMTKNHFQKGDSEYTVAKDEAMQNLMKKCKINSEGLSNIGMDHKAKGSPWTGSCQFLPTTQKIRQFSDGRGPSPGDKIVYVAGAFDLFHIGHMEFLEKAKSFGDFVIVGLHTDLVVNKYKGGNYPIMNIHERVLSVLACKYVNEVVIGAPYEVSKELMDHCKVDVVVHGQTYIPSEHGDPYALPKTMGKFILIDSGSTVTTEKIVERIIKNRLEYEQRNIKKEKKEIAVIEALQKSQKVAEKSG</sequence>
<dbReference type="PANTHER" id="PTHR45780">
    <property type="entry name" value="ETHANOLAMINE-PHOSPHATE CYTIDYLYLTRANSFERASE"/>
    <property type="match status" value="1"/>
</dbReference>
<dbReference type="GO" id="GO:0005737">
    <property type="term" value="C:cytoplasm"/>
    <property type="evidence" value="ECO:0007669"/>
    <property type="project" value="TreeGrafter"/>
</dbReference>
<evidence type="ECO:0000256" key="9">
    <source>
        <dbReference type="ARBA" id="ARBA00024191"/>
    </source>
</evidence>
<reference evidence="13 14" key="1">
    <citation type="submission" date="2015-04" db="EMBL/GenBank/DDBJ databases">
        <authorList>
            <person name="Syromyatnikov M.Y."/>
            <person name="Popov V.N."/>
        </authorList>
    </citation>
    <scope>NUCLEOTIDE SEQUENCE [LARGE SCALE GENOMIC DNA]</scope>
</reference>
<dbReference type="Proteomes" id="UP000183832">
    <property type="component" value="Unassembled WGS sequence"/>
</dbReference>
<dbReference type="EC" id="2.7.7.14" evidence="10"/>
<keyword evidence="7" id="KW-0594">Phospholipid biosynthesis</keyword>
<name>A0A1J1IQQ0_9DIPT</name>
<dbReference type="InterPro" id="IPR004821">
    <property type="entry name" value="Cyt_trans-like"/>
</dbReference>
<evidence type="ECO:0000256" key="6">
    <source>
        <dbReference type="ARBA" id="ARBA00023098"/>
    </source>
</evidence>
<dbReference type="PANTHER" id="PTHR45780:SF2">
    <property type="entry name" value="ETHANOLAMINE-PHOSPHATE CYTIDYLYLTRANSFERASE"/>
    <property type="match status" value="1"/>
</dbReference>
<dbReference type="OrthoDB" id="40021at2759"/>
<evidence type="ECO:0000313" key="13">
    <source>
        <dbReference type="EMBL" id="CRL02563.1"/>
    </source>
</evidence>
<dbReference type="SUPFAM" id="SSF52374">
    <property type="entry name" value="Nucleotidylyl transferase"/>
    <property type="match status" value="2"/>
</dbReference>
<evidence type="ECO:0000256" key="8">
    <source>
        <dbReference type="ARBA" id="ARBA00023264"/>
    </source>
</evidence>
<protein>
    <recommendedName>
        <fullName evidence="10">ethanolamine-phosphate cytidylyltransferase</fullName>
        <ecNumber evidence="10">2.7.7.14</ecNumber>
    </recommendedName>
    <alternativeName>
        <fullName evidence="11">CTP:phosphoethanolamine cytidylyltransferase</fullName>
    </alternativeName>
</protein>
<dbReference type="CDD" id="cd02174">
    <property type="entry name" value="CCT"/>
    <property type="match status" value="1"/>
</dbReference>
<keyword evidence="6" id="KW-0443">Lipid metabolism</keyword>
<dbReference type="EMBL" id="CVRI01000058">
    <property type="protein sequence ID" value="CRL02563.1"/>
    <property type="molecule type" value="Genomic_DNA"/>
</dbReference>
<comment type="similarity">
    <text evidence="2">Belongs to the cytidylyltransferase family.</text>
</comment>
<keyword evidence="4" id="KW-0808">Transferase</keyword>
<dbReference type="UniPathway" id="UPA00558">
    <property type="reaction ID" value="UER00742"/>
</dbReference>
<dbReference type="InterPro" id="IPR041723">
    <property type="entry name" value="CCT"/>
</dbReference>
<evidence type="ECO:0000256" key="2">
    <source>
        <dbReference type="ARBA" id="ARBA00010101"/>
    </source>
</evidence>
<accession>A0A1J1IQQ0</accession>
<keyword evidence="8" id="KW-1208">Phospholipid metabolism</keyword>
<dbReference type="AlphaFoldDB" id="A0A1J1IQQ0"/>
<evidence type="ECO:0000256" key="11">
    <source>
        <dbReference type="ARBA" id="ARBA00031473"/>
    </source>
</evidence>
<evidence type="ECO:0000256" key="1">
    <source>
        <dbReference type="ARBA" id="ARBA00005189"/>
    </source>
</evidence>
<keyword evidence="3" id="KW-0444">Lipid biosynthesis</keyword>
<evidence type="ECO:0000256" key="7">
    <source>
        <dbReference type="ARBA" id="ARBA00023209"/>
    </source>
</evidence>
<dbReference type="InterPro" id="IPR044608">
    <property type="entry name" value="Ect1/PCYT2"/>
</dbReference>
<gene>
    <name evidence="13" type="ORF">CLUMA_CG015801</name>
</gene>